<dbReference type="GO" id="GO:0036159">
    <property type="term" value="P:inner dynein arm assembly"/>
    <property type="evidence" value="ECO:0007669"/>
    <property type="project" value="TreeGrafter"/>
</dbReference>
<reference evidence="16" key="1">
    <citation type="submission" date="2022-08" db="EMBL/GenBank/DDBJ databases">
        <title>Genome sequencing of akame (Lates japonicus).</title>
        <authorList>
            <person name="Hashiguchi Y."/>
            <person name="Takahashi H."/>
        </authorList>
    </citation>
    <scope>NUCLEOTIDE SEQUENCE</scope>
    <source>
        <strain evidence="16">Kochi</strain>
    </source>
</reference>
<evidence type="ECO:0000256" key="7">
    <source>
        <dbReference type="ARBA" id="ARBA00022723"/>
    </source>
</evidence>
<dbReference type="InterPro" id="IPR009348">
    <property type="entry name" value="NPR2-like"/>
</dbReference>
<comment type="subcellular location">
    <subcellularLocation>
        <location evidence="1">Apical cell membrane</location>
    </subcellularLocation>
    <subcellularLocation>
        <location evidence="2">Cytoplasm</location>
        <location evidence="2">Cytoskeleton</location>
        <location evidence="2">Microtubule organizing center</location>
        <location evidence="2">Centrosome</location>
        <location evidence="2">Centriolar satellite</location>
    </subcellularLocation>
    <subcellularLocation>
        <location evidence="12">Dynein axonemal particle</location>
    </subcellularLocation>
</comment>
<dbReference type="SUPFAM" id="SSF144232">
    <property type="entry name" value="HIT/MYND zinc finger-like"/>
    <property type="match status" value="1"/>
</dbReference>
<dbReference type="GO" id="GO:0044458">
    <property type="term" value="P:motile cilium assembly"/>
    <property type="evidence" value="ECO:0007669"/>
    <property type="project" value="TreeGrafter"/>
</dbReference>
<evidence type="ECO:0000256" key="13">
    <source>
        <dbReference type="ARBA" id="ARBA00045527"/>
    </source>
</evidence>
<evidence type="ECO:0000256" key="2">
    <source>
        <dbReference type="ARBA" id="ARBA00004607"/>
    </source>
</evidence>
<keyword evidence="6" id="KW-0963">Cytoplasm</keyword>
<sequence>VPEEYISRELFDTVQVYIITKPELQNKLITVTAMGKKLIGCPVCIEHKKYSRNALLFNLGIVCDAQTNTCALEPIVKKLSGYLTTLELESGFISNEESKQKLLPIMSTLLEELNATGACTLPIDDSNTIHLKLIQLRKDPPIVQEYDVPVFTQCKDHFIKSQWDLTTQQILPYVDGFRHIQKISAEADVELNLVRIAVQNLLYYGVVTLVSIFQYSNVYCTTPKVQSLMDDKSIQEECLSYVTKQGQKRASLRDVFQLYCGLSPGTTVRDLCSRYSQQLQRVDERRLIQFGLMKSLIRRLQKYPVKVIRDERSRPPRLYTGCHSYDEICCKTGMSYQELDERLENDPNIVEVGSARWFRQHEYIEKLNMQAILNASAMHDEFVKELLVSYGKIPVLVHEMILVEVWKQKVFPILCQLQDFNPNNTFHLYMVIHHEATIINLLETIMFHKDSCEAADDSLLDLVDYCHRKLTLLASKATAAPDQHNLTGKTDASSTAELQIQSAALEFEISLKAVSVLRYVTDHTNSISVINRMLCTHNMPCVLVQLIDCSPWSRFREGKVEKYINSKWQKIPAEDHLKMTKLDGQVWISLYNLLLKEDCQRKYDFNNFNKSQLLKLRSFLTEVLVDQLPNLVELQRFLAHLAVTDPAPPKKELILEQIPEMWNNIVSENCGKWKAIAKYQVKETFNPSENDLRLQAQRLAQTYNLDVMESLLPEKPKCGSCGKEAAKRCSQCQGEWYCHRECQVKHWPKHKKACQLMAEATEKIQRDLNINS</sequence>
<keyword evidence="10" id="KW-0472">Membrane</keyword>
<evidence type="ECO:0000313" key="17">
    <source>
        <dbReference type="Proteomes" id="UP001279410"/>
    </source>
</evidence>
<evidence type="ECO:0000256" key="14">
    <source>
        <dbReference type="PROSITE-ProRule" id="PRU00134"/>
    </source>
</evidence>
<feature type="non-terminal residue" evidence="16">
    <location>
        <position position="1"/>
    </location>
</feature>
<comment type="similarity">
    <text evidence="3">Belongs to the ZMYND10 family.</text>
</comment>
<keyword evidence="11" id="KW-0206">Cytoskeleton</keyword>
<dbReference type="Proteomes" id="UP001279410">
    <property type="component" value="Unassembled WGS sequence"/>
</dbReference>
<feature type="domain" description="MYND-type" evidence="15">
    <location>
        <begin position="718"/>
        <end position="754"/>
    </location>
</feature>
<evidence type="ECO:0000313" key="16">
    <source>
        <dbReference type="EMBL" id="GLD69378.1"/>
    </source>
</evidence>
<dbReference type="FunFam" id="6.10.140.2220:FF:000009">
    <property type="entry name" value="Zinc finger MYND domain-containing protein 10"/>
    <property type="match status" value="1"/>
</dbReference>
<proteinExistence type="inferred from homology"/>
<keyword evidence="8 14" id="KW-0863">Zinc-finger</keyword>
<dbReference type="PROSITE" id="PS50865">
    <property type="entry name" value="ZF_MYND_2"/>
    <property type="match status" value="1"/>
</dbReference>
<comment type="caution">
    <text evidence="16">The sequence shown here is derived from an EMBL/GenBank/DDBJ whole genome shotgun (WGS) entry which is preliminary data.</text>
</comment>
<dbReference type="EMBL" id="BRZM01000217">
    <property type="protein sequence ID" value="GLD69378.1"/>
    <property type="molecule type" value="Genomic_DNA"/>
</dbReference>
<name>A0AAD3RHK5_LATJO</name>
<keyword evidence="7" id="KW-0479">Metal-binding</keyword>
<evidence type="ECO:0000256" key="3">
    <source>
        <dbReference type="ARBA" id="ARBA00005373"/>
    </source>
</evidence>
<evidence type="ECO:0000256" key="6">
    <source>
        <dbReference type="ARBA" id="ARBA00022490"/>
    </source>
</evidence>
<protein>
    <recommendedName>
        <fullName evidence="4">Zinc finger MYND domain-containing protein 10</fullName>
    </recommendedName>
</protein>
<dbReference type="PANTHER" id="PTHR13244:SF7">
    <property type="entry name" value="ZINC FINGER MYND DOMAIN-CONTAINING PROTEIN 10"/>
    <property type="match status" value="1"/>
</dbReference>
<dbReference type="Pfam" id="PF06218">
    <property type="entry name" value="NPR2"/>
    <property type="match status" value="1"/>
</dbReference>
<evidence type="ECO:0000256" key="4">
    <source>
        <dbReference type="ARBA" id="ARBA00016317"/>
    </source>
</evidence>
<keyword evidence="17" id="KW-1185">Reference proteome</keyword>
<evidence type="ECO:0000256" key="10">
    <source>
        <dbReference type="ARBA" id="ARBA00023136"/>
    </source>
</evidence>
<dbReference type="Pfam" id="PF01753">
    <property type="entry name" value="zf-MYND"/>
    <property type="match status" value="1"/>
</dbReference>
<dbReference type="PROSITE" id="PS01360">
    <property type="entry name" value="ZF_MYND_1"/>
    <property type="match status" value="1"/>
</dbReference>
<accession>A0AAD3RHK5</accession>
<dbReference type="PANTHER" id="PTHR13244">
    <property type="entry name" value="ZINC FINGER MYND DOMAIN CONTAINING PROTEIN 10"/>
    <property type="match status" value="1"/>
</dbReference>
<evidence type="ECO:0000259" key="15">
    <source>
        <dbReference type="PROSITE" id="PS50865"/>
    </source>
</evidence>
<evidence type="ECO:0000256" key="1">
    <source>
        <dbReference type="ARBA" id="ARBA00004221"/>
    </source>
</evidence>
<dbReference type="GO" id="GO:0016324">
    <property type="term" value="C:apical plasma membrane"/>
    <property type="evidence" value="ECO:0007669"/>
    <property type="project" value="UniProtKB-SubCell"/>
</dbReference>
<dbReference type="AlphaFoldDB" id="A0AAD3RHK5"/>
<dbReference type="GO" id="GO:0036158">
    <property type="term" value="P:outer dynein arm assembly"/>
    <property type="evidence" value="ECO:0007669"/>
    <property type="project" value="TreeGrafter"/>
</dbReference>
<evidence type="ECO:0000256" key="9">
    <source>
        <dbReference type="ARBA" id="ARBA00022833"/>
    </source>
</evidence>
<dbReference type="Gene3D" id="6.10.140.2220">
    <property type="match status" value="1"/>
</dbReference>
<evidence type="ECO:0000256" key="11">
    <source>
        <dbReference type="ARBA" id="ARBA00023212"/>
    </source>
</evidence>
<keyword evidence="9" id="KW-0862">Zinc</keyword>
<dbReference type="InterPro" id="IPR052298">
    <property type="entry name" value="ZMYND10"/>
</dbReference>
<dbReference type="InterPro" id="IPR002893">
    <property type="entry name" value="Znf_MYND"/>
</dbReference>
<gene>
    <name evidence="16" type="ORF">AKAME5_002069100</name>
</gene>
<organism evidence="16 17">
    <name type="scientific">Lates japonicus</name>
    <name type="common">Japanese lates</name>
    <dbReference type="NCBI Taxonomy" id="270547"/>
    <lineage>
        <taxon>Eukaryota</taxon>
        <taxon>Metazoa</taxon>
        <taxon>Chordata</taxon>
        <taxon>Craniata</taxon>
        <taxon>Vertebrata</taxon>
        <taxon>Euteleostomi</taxon>
        <taxon>Actinopterygii</taxon>
        <taxon>Neopterygii</taxon>
        <taxon>Teleostei</taxon>
        <taxon>Neoteleostei</taxon>
        <taxon>Acanthomorphata</taxon>
        <taxon>Carangaria</taxon>
        <taxon>Carangaria incertae sedis</taxon>
        <taxon>Centropomidae</taxon>
        <taxon>Lates</taxon>
    </lineage>
</organism>
<dbReference type="GO" id="GO:0034451">
    <property type="term" value="C:centriolar satellite"/>
    <property type="evidence" value="ECO:0007669"/>
    <property type="project" value="UniProtKB-SubCell"/>
</dbReference>
<evidence type="ECO:0000256" key="12">
    <source>
        <dbReference type="ARBA" id="ARBA00024190"/>
    </source>
</evidence>
<dbReference type="GO" id="GO:0008270">
    <property type="term" value="F:zinc ion binding"/>
    <property type="evidence" value="ECO:0007669"/>
    <property type="project" value="UniProtKB-KW"/>
</dbReference>
<evidence type="ECO:0000256" key="5">
    <source>
        <dbReference type="ARBA" id="ARBA00022475"/>
    </source>
</evidence>
<keyword evidence="5" id="KW-1003">Cell membrane</keyword>
<dbReference type="GO" id="GO:0120293">
    <property type="term" value="C:dynein axonemal particle"/>
    <property type="evidence" value="ECO:0007669"/>
    <property type="project" value="UniProtKB-SubCell"/>
</dbReference>
<evidence type="ECO:0000256" key="8">
    <source>
        <dbReference type="ARBA" id="ARBA00022771"/>
    </source>
</evidence>
<comment type="function">
    <text evidence="13">Plays a role in axonemal structure organization and motility. Involved in axonemal pre-assembly of inner and outer dynein arms (IDA and ODA, respectively) for proper axoneme building for cilia motility. May act by indirectly regulating transcription of dynein proteins.</text>
</comment>